<dbReference type="GO" id="GO:0005524">
    <property type="term" value="F:ATP binding"/>
    <property type="evidence" value="ECO:0007669"/>
    <property type="project" value="UniProtKB-KW"/>
</dbReference>
<comment type="catalytic activity">
    <reaction evidence="6">
        <text>UDP-N-acetyl-alpha-D-glucosamine + ATP = UDP-N-acetyl-alpha-D-glucosamine 3'-phosphate + ADP + H(+)</text>
        <dbReference type="Rhea" id="RHEA:32671"/>
        <dbReference type="ChEBI" id="CHEBI:15378"/>
        <dbReference type="ChEBI" id="CHEBI:30616"/>
        <dbReference type="ChEBI" id="CHEBI:57705"/>
        <dbReference type="ChEBI" id="CHEBI:64353"/>
        <dbReference type="ChEBI" id="CHEBI:456216"/>
        <dbReference type="EC" id="2.7.1.176"/>
    </reaction>
</comment>
<sequence>MKRYTLFAGVNGAGKTSIYKSVFFNENYIGKRINTDEMVARIGSWQDNNLQIKAGREAVKMIDYYIKNDISFHQETTLSGKSIIMNIKRAKEKGFFVVMNYIGLENFEIAKERVKFRVSKGGHGIPDKVIEKRYAESLLNLEALIKICDEVNIFDNTNEFIQLINIKNGKLIWKDKIMPEWANTILKRL</sequence>
<dbReference type="PANTHER" id="PTHR39206:SF1">
    <property type="entry name" value="SLL8004 PROTEIN"/>
    <property type="match status" value="1"/>
</dbReference>
<dbReference type="GO" id="GO:0016301">
    <property type="term" value="F:kinase activity"/>
    <property type="evidence" value="ECO:0007669"/>
    <property type="project" value="InterPro"/>
</dbReference>
<dbReference type="SUPFAM" id="SSF52540">
    <property type="entry name" value="P-loop containing nucleoside triphosphate hydrolases"/>
    <property type="match status" value="1"/>
</dbReference>
<keyword evidence="4" id="KW-0067">ATP-binding</keyword>
<dbReference type="RefSeq" id="WP_160358539.1">
    <property type="nucleotide sequence ID" value="NZ_WSRQ01000008.1"/>
</dbReference>
<gene>
    <name evidence="8" type="ORF">GKZ28_06790</name>
</gene>
<proteinExistence type="inferred from homology"/>
<evidence type="ECO:0000256" key="1">
    <source>
        <dbReference type="ARBA" id="ARBA00009104"/>
    </source>
</evidence>
<evidence type="ECO:0000313" key="8">
    <source>
        <dbReference type="EMBL" id="MVX63400.1"/>
    </source>
</evidence>
<evidence type="ECO:0000256" key="3">
    <source>
        <dbReference type="ARBA" id="ARBA00022741"/>
    </source>
</evidence>
<dbReference type="Gene3D" id="3.40.50.300">
    <property type="entry name" value="P-loop containing nucleotide triphosphate hydrolases"/>
    <property type="match status" value="1"/>
</dbReference>
<dbReference type="PANTHER" id="PTHR39206">
    <property type="entry name" value="SLL8004 PROTEIN"/>
    <property type="match status" value="1"/>
</dbReference>
<evidence type="ECO:0000256" key="2">
    <source>
        <dbReference type="ARBA" id="ARBA00011963"/>
    </source>
</evidence>
<dbReference type="Proteomes" id="UP000656077">
    <property type="component" value="Unassembled WGS sequence"/>
</dbReference>
<comment type="caution">
    <text evidence="8">The sequence shown here is derived from an EMBL/GenBank/DDBJ whole genome shotgun (WGS) entry which is preliminary data.</text>
</comment>
<name>A0A964W1Q5_9CLOT</name>
<evidence type="ECO:0000256" key="5">
    <source>
        <dbReference type="ARBA" id="ARBA00032897"/>
    </source>
</evidence>
<dbReference type="InterPro" id="IPR010488">
    <property type="entry name" value="Zeta_toxin_domain"/>
</dbReference>
<evidence type="ECO:0000256" key="6">
    <source>
        <dbReference type="ARBA" id="ARBA00048178"/>
    </source>
</evidence>
<evidence type="ECO:0000256" key="4">
    <source>
        <dbReference type="ARBA" id="ARBA00022840"/>
    </source>
</evidence>
<reference evidence="8" key="1">
    <citation type="submission" date="2019-12" db="EMBL/GenBank/DDBJ databases">
        <title>Microbes associate with the intestines of laboratory mice.</title>
        <authorList>
            <person name="Navarre W."/>
            <person name="Wong E."/>
        </authorList>
    </citation>
    <scope>NUCLEOTIDE SEQUENCE</scope>
    <source>
        <strain evidence="8">NM79_F5</strain>
    </source>
</reference>
<dbReference type="AlphaFoldDB" id="A0A964W1Q5"/>
<accession>A0A964W1Q5</accession>
<dbReference type="EMBL" id="WSRQ01000008">
    <property type="protein sequence ID" value="MVX63400.1"/>
    <property type="molecule type" value="Genomic_DNA"/>
</dbReference>
<comment type="similarity">
    <text evidence="1">Belongs to the zeta toxin family.</text>
</comment>
<feature type="domain" description="Zeta toxin" evidence="7">
    <location>
        <begin position="5"/>
        <end position="159"/>
    </location>
</feature>
<evidence type="ECO:0000313" key="9">
    <source>
        <dbReference type="Proteomes" id="UP000656077"/>
    </source>
</evidence>
<organism evidence="8 9">
    <name type="scientific">Clostridium chromiireducens</name>
    <dbReference type="NCBI Taxonomy" id="225345"/>
    <lineage>
        <taxon>Bacteria</taxon>
        <taxon>Bacillati</taxon>
        <taxon>Bacillota</taxon>
        <taxon>Clostridia</taxon>
        <taxon>Eubacteriales</taxon>
        <taxon>Clostridiaceae</taxon>
        <taxon>Clostridium</taxon>
    </lineage>
</organism>
<dbReference type="InterPro" id="IPR027417">
    <property type="entry name" value="P-loop_NTPase"/>
</dbReference>
<protein>
    <recommendedName>
        <fullName evidence="5">UDP-N-acetylglucosamine kinase</fullName>
        <ecNumber evidence="2">2.7.1.176</ecNumber>
    </recommendedName>
    <alternativeName>
        <fullName evidence="5">UDP-N-acetylglucosamine kinase</fullName>
    </alternativeName>
</protein>
<dbReference type="Pfam" id="PF06414">
    <property type="entry name" value="Zeta_toxin"/>
    <property type="match status" value="1"/>
</dbReference>
<evidence type="ECO:0000259" key="7">
    <source>
        <dbReference type="Pfam" id="PF06414"/>
    </source>
</evidence>
<dbReference type="EC" id="2.7.1.176" evidence="2"/>
<keyword evidence="3" id="KW-0547">Nucleotide-binding</keyword>